<evidence type="ECO:0000313" key="3">
    <source>
        <dbReference type="Proteomes" id="UP000249402"/>
    </source>
</evidence>
<accession>A0A395H1E9</accession>
<dbReference type="GeneID" id="37229464"/>
<gene>
    <name evidence="2" type="ORF">BO80DRAFT_55542</name>
</gene>
<evidence type="ECO:0000256" key="1">
    <source>
        <dbReference type="SAM" id="MobiDB-lite"/>
    </source>
</evidence>
<dbReference type="RefSeq" id="XP_025576038.1">
    <property type="nucleotide sequence ID" value="XM_025724599.1"/>
</dbReference>
<sequence>MRATPAVKFPWSKLHLPLPRTPRQSKQLLNAITSSFRRQLDREYPTNKPSLSNHSHAPEEPSPAKSNSSAHATDRLMHNILNNPLFRVKPSESAISSNTSGMRDAKQRRMLTEPMVVFDELAAAGHVESKDLFLCLQYQLMLARASGDVVKAMKDSKAGTKVVNWWRASNWDDRVKIFQHQSPRQVRQKSTGLLRTSTTLLKFMVAEGMQDTVLLWWMKLAAPDPRDFSSYIDRDTTNLWARCLLTDLVAAEIQYGGGLGSAMRYYVQVNDLYFSKYPDGKHDKNSLFRNAGYYLFINLSLGTPDSGGKIPTSLFSEYSRAFSRAYNSELITASLALHHPTQPDPRPFLQFVRDYDMAALQALSKIKRRVFAHSCSVAIRILTDRGKHRDAAWLSGVLRLSDETKVEHDAPASEHEKSSLSGLLQIELALT</sequence>
<dbReference type="OrthoDB" id="5424391at2759"/>
<proteinExistence type="predicted"/>
<feature type="region of interest" description="Disordered" evidence="1">
    <location>
        <begin position="36"/>
        <end position="70"/>
    </location>
</feature>
<reference evidence="2 3" key="1">
    <citation type="submission" date="2018-02" db="EMBL/GenBank/DDBJ databases">
        <title>The genomes of Aspergillus section Nigri reveals drivers in fungal speciation.</title>
        <authorList>
            <consortium name="DOE Joint Genome Institute"/>
            <person name="Vesth T.C."/>
            <person name="Nybo J."/>
            <person name="Theobald S."/>
            <person name="Brandl J."/>
            <person name="Frisvad J.C."/>
            <person name="Nielsen K.F."/>
            <person name="Lyhne E.K."/>
            <person name="Kogle M.E."/>
            <person name="Kuo A."/>
            <person name="Riley R."/>
            <person name="Clum A."/>
            <person name="Nolan M."/>
            <person name="Lipzen A."/>
            <person name="Salamov A."/>
            <person name="Henrissat B."/>
            <person name="Wiebenga A."/>
            <person name="De vries R.P."/>
            <person name="Grigoriev I.V."/>
            <person name="Mortensen U.H."/>
            <person name="Andersen M.R."/>
            <person name="Baker S.E."/>
        </authorList>
    </citation>
    <scope>NUCLEOTIDE SEQUENCE [LARGE SCALE GENOMIC DNA]</scope>
    <source>
        <strain evidence="2 3">CBS 121593</strain>
    </source>
</reference>
<name>A0A395H1E9_9EURO</name>
<organism evidence="2 3">
    <name type="scientific">Aspergillus ibericus CBS 121593</name>
    <dbReference type="NCBI Taxonomy" id="1448316"/>
    <lineage>
        <taxon>Eukaryota</taxon>
        <taxon>Fungi</taxon>
        <taxon>Dikarya</taxon>
        <taxon>Ascomycota</taxon>
        <taxon>Pezizomycotina</taxon>
        <taxon>Eurotiomycetes</taxon>
        <taxon>Eurotiomycetidae</taxon>
        <taxon>Eurotiales</taxon>
        <taxon>Aspergillaceae</taxon>
        <taxon>Aspergillus</taxon>
        <taxon>Aspergillus subgen. Circumdati</taxon>
    </lineage>
</organism>
<dbReference type="EMBL" id="KZ824434">
    <property type="protein sequence ID" value="RAL01711.1"/>
    <property type="molecule type" value="Genomic_DNA"/>
</dbReference>
<protein>
    <submittedName>
        <fullName evidence="2">Uncharacterized protein</fullName>
    </submittedName>
</protein>
<dbReference type="Proteomes" id="UP000249402">
    <property type="component" value="Unassembled WGS sequence"/>
</dbReference>
<dbReference type="VEuPathDB" id="FungiDB:BO80DRAFT_55542"/>
<dbReference type="AlphaFoldDB" id="A0A395H1E9"/>
<evidence type="ECO:0000313" key="2">
    <source>
        <dbReference type="EMBL" id="RAL01711.1"/>
    </source>
</evidence>
<keyword evidence="3" id="KW-1185">Reference proteome</keyword>